<gene>
    <name evidence="1" type="ORF">BSL78_24226</name>
</gene>
<evidence type="ECO:0000313" key="2">
    <source>
        <dbReference type="Proteomes" id="UP000230750"/>
    </source>
</evidence>
<dbReference type="AlphaFoldDB" id="A0A2G8JT42"/>
<reference evidence="1 2" key="1">
    <citation type="journal article" date="2017" name="PLoS Biol.">
        <title>The sea cucumber genome provides insights into morphological evolution and visceral regeneration.</title>
        <authorList>
            <person name="Zhang X."/>
            <person name="Sun L."/>
            <person name="Yuan J."/>
            <person name="Sun Y."/>
            <person name="Gao Y."/>
            <person name="Zhang L."/>
            <person name="Li S."/>
            <person name="Dai H."/>
            <person name="Hamel J.F."/>
            <person name="Liu C."/>
            <person name="Yu Y."/>
            <person name="Liu S."/>
            <person name="Lin W."/>
            <person name="Guo K."/>
            <person name="Jin S."/>
            <person name="Xu P."/>
            <person name="Storey K.B."/>
            <person name="Huan P."/>
            <person name="Zhang T."/>
            <person name="Zhou Y."/>
            <person name="Zhang J."/>
            <person name="Lin C."/>
            <person name="Li X."/>
            <person name="Xing L."/>
            <person name="Huo D."/>
            <person name="Sun M."/>
            <person name="Wang L."/>
            <person name="Mercier A."/>
            <person name="Li F."/>
            <person name="Yang H."/>
            <person name="Xiang J."/>
        </authorList>
    </citation>
    <scope>NUCLEOTIDE SEQUENCE [LARGE SCALE GENOMIC DNA]</scope>
    <source>
        <strain evidence="1">Shaxun</strain>
        <tissue evidence="1">Muscle</tissue>
    </source>
</reference>
<accession>A0A2G8JT42</accession>
<protein>
    <submittedName>
        <fullName evidence="1">Uncharacterized protein</fullName>
    </submittedName>
</protein>
<comment type="caution">
    <text evidence="1">The sequence shown here is derived from an EMBL/GenBank/DDBJ whole genome shotgun (WGS) entry which is preliminary data.</text>
</comment>
<name>A0A2G8JT42_STIJA</name>
<dbReference type="OrthoDB" id="5982971at2759"/>
<dbReference type="STRING" id="307972.A0A2G8JT42"/>
<evidence type="ECO:0000313" key="1">
    <source>
        <dbReference type="EMBL" id="PIK38931.1"/>
    </source>
</evidence>
<dbReference type="EMBL" id="MRZV01001299">
    <property type="protein sequence ID" value="PIK38931.1"/>
    <property type="molecule type" value="Genomic_DNA"/>
</dbReference>
<sequence>MARTISTPVVQKAHPQIESSLSQLCEAEADQAEHHIFNLDENLETVSEVHREVGPQSKTSSDVLNTFIMMQLKLKYLHAVPSSTVDACTSEIIQLLKVYSEYLTLLETVGLQIKVDGVTEVFRGTATMIVADNLASHGIGGFNESFSGFRICRFCMCTSQELSYGYPPRNILERSSSSYDEHVKLVENDNQLRTTYGIRKNSPFNDLKYYHVTRGLPPDLAHDLFEGICPDTLGKVLTHFIDVKLVSIEKINEIIDSFPYQLSDKSVSLHQYLGTVAM</sequence>
<organism evidence="1 2">
    <name type="scientific">Stichopus japonicus</name>
    <name type="common">Sea cucumber</name>
    <dbReference type="NCBI Taxonomy" id="307972"/>
    <lineage>
        <taxon>Eukaryota</taxon>
        <taxon>Metazoa</taxon>
        <taxon>Echinodermata</taxon>
        <taxon>Eleutherozoa</taxon>
        <taxon>Echinozoa</taxon>
        <taxon>Holothuroidea</taxon>
        <taxon>Aspidochirotacea</taxon>
        <taxon>Aspidochirotida</taxon>
        <taxon>Stichopodidae</taxon>
        <taxon>Apostichopus</taxon>
    </lineage>
</organism>
<proteinExistence type="predicted"/>
<keyword evidence="2" id="KW-1185">Reference proteome</keyword>
<dbReference type="Proteomes" id="UP000230750">
    <property type="component" value="Unassembled WGS sequence"/>
</dbReference>